<evidence type="ECO:0000256" key="7">
    <source>
        <dbReference type="ARBA" id="ARBA00048117"/>
    </source>
</evidence>
<dbReference type="InterPro" id="IPR043129">
    <property type="entry name" value="ATPase_NBD"/>
</dbReference>
<keyword evidence="6 8" id="KW-0012">Acyltransferase</keyword>
<comment type="function">
    <text evidence="8">Required for the formation of a threonylcarbamoyl group on adenosine at position 37 (t(6)A37) in tRNAs that read codons beginning with adenine. Is probably involved in the transfer of the threonylcarbamoyl moiety of threonylcarbamoyl-AMP (TC-AMP) to the N6 group of A37.</text>
</comment>
<keyword evidence="3 8" id="KW-0819">tRNA processing</keyword>
<keyword evidence="4 8" id="KW-0479">Metal-binding</keyword>
<dbReference type="GO" id="GO:0005506">
    <property type="term" value="F:iron ion binding"/>
    <property type="evidence" value="ECO:0007669"/>
    <property type="project" value="UniProtKB-UniRule"/>
</dbReference>
<feature type="binding site" evidence="8">
    <location>
        <position position="123"/>
    </location>
    <ligand>
        <name>Fe cation</name>
        <dbReference type="ChEBI" id="CHEBI:24875"/>
    </ligand>
</feature>
<dbReference type="EC" id="2.3.1.234" evidence="8"/>
<dbReference type="PANTHER" id="PTHR11735">
    <property type="entry name" value="TRNA N6-ADENOSINE THREONYLCARBAMOYLTRANSFERASE"/>
    <property type="match status" value="1"/>
</dbReference>
<comment type="catalytic activity">
    <reaction evidence="7 8">
        <text>L-threonylcarbamoyladenylate + adenosine(37) in tRNA = N(6)-L-threonylcarbamoyladenosine(37) in tRNA + AMP + H(+)</text>
        <dbReference type="Rhea" id="RHEA:37059"/>
        <dbReference type="Rhea" id="RHEA-COMP:10162"/>
        <dbReference type="Rhea" id="RHEA-COMP:10163"/>
        <dbReference type="ChEBI" id="CHEBI:15378"/>
        <dbReference type="ChEBI" id="CHEBI:73682"/>
        <dbReference type="ChEBI" id="CHEBI:74411"/>
        <dbReference type="ChEBI" id="CHEBI:74418"/>
        <dbReference type="ChEBI" id="CHEBI:456215"/>
        <dbReference type="EC" id="2.3.1.234"/>
    </reaction>
</comment>
<dbReference type="NCBIfam" id="TIGR03722">
    <property type="entry name" value="arch_KAE1"/>
    <property type="match status" value="1"/>
</dbReference>
<dbReference type="Pfam" id="PF00814">
    <property type="entry name" value="TsaD"/>
    <property type="match status" value="1"/>
</dbReference>
<name>A0A429G8E5_9CREN</name>
<dbReference type="Gene3D" id="3.30.420.40">
    <property type="match status" value="2"/>
</dbReference>
<keyword evidence="5 8" id="KW-0408">Iron</keyword>
<keyword evidence="2 8" id="KW-0808">Transferase</keyword>
<dbReference type="GO" id="GO:0005737">
    <property type="term" value="C:cytoplasm"/>
    <property type="evidence" value="ECO:0007669"/>
    <property type="project" value="UniProtKB-SubCell"/>
</dbReference>
<dbReference type="CDD" id="cd24131">
    <property type="entry name" value="ASKHA_NBD_Kae1_arch_bac"/>
    <property type="match status" value="1"/>
</dbReference>
<comment type="subcellular location">
    <subcellularLocation>
        <location evidence="8">Cytoplasm</location>
    </subcellularLocation>
</comment>
<reference evidence="10 11" key="1">
    <citation type="submission" date="2018-10" db="EMBL/GenBank/DDBJ databases">
        <title>Co-occurring genomic capacity for anaerobic methane metabolism and dissimilatory sulfite reduction discovered in the Korarchaeota.</title>
        <authorList>
            <person name="Mckay L.J."/>
            <person name="Dlakic M."/>
            <person name="Fields M.W."/>
            <person name="Delmont T.O."/>
            <person name="Eren A.M."/>
            <person name="Jay Z.J."/>
            <person name="Klingelsmith K.B."/>
            <person name="Rusch D.B."/>
            <person name="Inskeep W.P."/>
        </authorList>
    </citation>
    <scope>NUCLEOTIDE SEQUENCE [LARGE SCALE GENOMIC DNA]</scope>
    <source>
        <strain evidence="10 11">WS</strain>
    </source>
</reference>
<dbReference type="InterPro" id="IPR017861">
    <property type="entry name" value="KAE1/TsaD"/>
</dbReference>
<keyword evidence="1 8" id="KW-0963">Cytoplasm</keyword>
<dbReference type="HAMAP" id="MF_01446">
    <property type="entry name" value="Kae1"/>
    <property type="match status" value="1"/>
</dbReference>
<dbReference type="PRINTS" id="PR00789">
    <property type="entry name" value="OSIALOPTASE"/>
</dbReference>
<feature type="binding site" evidence="8">
    <location>
        <position position="294"/>
    </location>
    <ligand>
        <name>Fe cation</name>
        <dbReference type="ChEBI" id="CHEBI:24875"/>
    </ligand>
</feature>
<evidence type="ECO:0000259" key="9">
    <source>
        <dbReference type="Pfam" id="PF00814"/>
    </source>
</evidence>
<dbReference type="AlphaFoldDB" id="A0A429G8E5"/>
<dbReference type="SUPFAM" id="SSF53067">
    <property type="entry name" value="Actin-like ATPase domain"/>
    <property type="match status" value="1"/>
</dbReference>
<feature type="domain" description="Gcp-like" evidence="9">
    <location>
        <begin position="35"/>
        <end position="301"/>
    </location>
</feature>
<feature type="binding site" evidence="8">
    <location>
        <position position="185"/>
    </location>
    <ligand>
        <name>substrate</name>
    </ligand>
</feature>
<evidence type="ECO:0000256" key="8">
    <source>
        <dbReference type="HAMAP-Rule" id="MF_01446"/>
    </source>
</evidence>
<evidence type="ECO:0000256" key="6">
    <source>
        <dbReference type="ARBA" id="ARBA00023315"/>
    </source>
</evidence>
<dbReference type="EMBL" id="RCOR01000014">
    <property type="protein sequence ID" value="RSN70079.1"/>
    <property type="molecule type" value="Genomic_DNA"/>
</dbReference>
<feature type="binding site" evidence="8">
    <location>
        <position position="266"/>
    </location>
    <ligand>
        <name>substrate</name>
    </ligand>
</feature>
<evidence type="ECO:0000256" key="1">
    <source>
        <dbReference type="ARBA" id="ARBA00022490"/>
    </source>
</evidence>
<dbReference type="GO" id="GO:0002949">
    <property type="term" value="P:tRNA threonylcarbamoyladenosine modification"/>
    <property type="evidence" value="ECO:0007669"/>
    <property type="project" value="UniProtKB-UniRule"/>
</dbReference>
<comment type="cofactor">
    <cofactor evidence="8">
        <name>Fe(2+)</name>
        <dbReference type="ChEBI" id="CHEBI:29033"/>
    </cofactor>
    <text evidence="8">Binds 1 Fe(2+) ion per subunit.</text>
</comment>
<evidence type="ECO:0000256" key="5">
    <source>
        <dbReference type="ARBA" id="ARBA00023004"/>
    </source>
</evidence>
<evidence type="ECO:0000256" key="4">
    <source>
        <dbReference type="ARBA" id="ARBA00022723"/>
    </source>
</evidence>
<dbReference type="GO" id="GO:0061711">
    <property type="term" value="F:tRNA N(6)-L-threonylcarbamoyladenine synthase activity"/>
    <property type="evidence" value="ECO:0007669"/>
    <property type="project" value="UniProtKB-EC"/>
</dbReference>
<dbReference type="InterPro" id="IPR034680">
    <property type="entry name" value="Kae1_archaea_euk"/>
</dbReference>
<comment type="caution">
    <text evidence="10">The sequence shown here is derived from an EMBL/GenBank/DDBJ whole genome shotgun (WGS) entry which is preliminary data.</text>
</comment>
<proteinExistence type="inferred from homology"/>
<sequence length="336" mass="36705">MQPRDEGVFEDKISLGIESTAHTFGVGLVDGRGRILANKWHTYSSESGGMRPHDIAEHHFNVALDVLEEALSSAGVSPKDISIIGFSRGPGIGQALTVGAFIARSLSLKIERPLFGVNHPIAHIEIGRAVTGSRDPVILYVSGGNTQVISHNGRRYVVLGETLDIGLGNAQDRLGREVGLPFPPGPIMDKIEGNWVELPYTVKGMDLSFSGLLTESLRKLRAGFKKEDIVWSFMEVAFSMTVEVAERALALTGKEELLLVGGVAASPRFREKVRKMCEERGAKLKVPPPDLARDNGAMIAWTAFLCYKYNILPPDDPMGSNILPEWRADDLPWPLV</sequence>
<accession>A0A429G8E5</accession>
<feature type="binding site" evidence="8">
    <location>
        <position position="119"/>
    </location>
    <ligand>
        <name>Fe cation</name>
        <dbReference type="ChEBI" id="CHEBI:24875"/>
    </ligand>
</feature>
<protein>
    <recommendedName>
        <fullName evidence="8">tRNA N6-adenosine threonylcarbamoyltransferase</fullName>
        <ecNumber evidence="8">2.3.1.234</ecNumber>
    </recommendedName>
    <alternativeName>
        <fullName evidence="8">N6-L-threonylcarbamoyladenine synthase</fullName>
        <shortName evidence="8">t(6)A synthase</shortName>
    </alternativeName>
    <alternativeName>
        <fullName evidence="8">t(6)A37 threonylcarbamoyladenosine biosynthesis protein Kae1</fullName>
    </alternativeName>
    <alternativeName>
        <fullName evidence="8">tRNA threonylcarbamoyladenosine biosynthesis protein Kae1</fullName>
    </alternativeName>
</protein>
<gene>
    <name evidence="10" type="primary">tsaD</name>
    <name evidence="8" type="synonym">kae1</name>
    <name evidence="10" type="ORF">D9Q81_01860</name>
</gene>
<dbReference type="NCBIfam" id="TIGR00329">
    <property type="entry name" value="gcp_kae1"/>
    <property type="match status" value="1"/>
</dbReference>
<feature type="binding site" evidence="8">
    <location>
        <position position="172"/>
    </location>
    <ligand>
        <name>substrate</name>
    </ligand>
</feature>
<evidence type="ECO:0000313" key="10">
    <source>
        <dbReference type="EMBL" id="RSN70079.1"/>
    </source>
</evidence>
<organism evidence="10 11">
    <name type="scientific">Candidatus Korarchaeum cryptofilum</name>
    <dbReference type="NCBI Taxonomy" id="498846"/>
    <lineage>
        <taxon>Archaea</taxon>
        <taxon>Thermoproteota</taxon>
        <taxon>Candidatus Korarchaeia</taxon>
        <taxon>Candidatus Korarchaeales</taxon>
        <taxon>Candidatus Korarchaeaceae</taxon>
        <taxon>Candidatus Korarchaeum</taxon>
    </lineage>
</organism>
<dbReference type="PANTHER" id="PTHR11735:SF14">
    <property type="entry name" value="TRNA N6-ADENOSINE THREONYLCARBAMOYLTRANSFERASE"/>
    <property type="match status" value="1"/>
</dbReference>
<dbReference type="InterPro" id="IPR000905">
    <property type="entry name" value="Gcp-like_dom"/>
</dbReference>
<evidence type="ECO:0000313" key="11">
    <source>
        <dbReference type="Proteomes" id="UP000278149"/>
    </source>
</evidence>
<evidence type="ECO:0000256" key="3">
    <source>
        <dbReference type="ARBA" id="ARBA00022694"/>
    </source>
</evidence>
<evidence type="ECO:0000256" key="2">
    <source>
        <dbReference type="ARBA" id="ARBA00022679"/>
    </source>
</evidence>
<feature type="binding site" evidence="8">
    <location>
        <position position="140"/>
    </location>
    <ligand>
        <name>Fe cation</name>
        <dbReference type="ChEBI" id="CHEBI:24875"/>
    </ligand>
</feature>
<feature type="binding site" evidence="8">
    <location>
        <begin position="140"/>
        <end position="144"/>
    </location>
    <ligand>
        <name>substrate</name>
    </ligand>
</feature>
<dbReference type="GO" id="GO:0000408">
    <property type="term" value="C:EKC/KEOPS complex"/>
    <property type="evidence" value="ECO:0007669"/>
    <property type="project" value="InterPro"/>
</dbReference>
<dbReference type="Proteomes" id="UP000278149">
    <property type="component" value="Unassembled WGS sequence"/>
</dbReference>
<dbReference type="FunFam" id="3.30.420.40:FF:000037">
    <property type="entry name" value="Probable tRNA N6-adenosine threonylcarbamoyltransferase"/>
    <property type="match status" value="1"/>
</dbReference>
<feature type="binding site" evidence="8">
    <location>
        <position position="189"/>
    </location>
    <ligand>
        <name>substrate</name>
    </ligand>
</feature>
<comment type="similarity">
    <text evidence="8">Belongs to the KAE1 / TsaD family.</text>
</comment>